<dbReference type="EMBL" id="KV426006">
    <property type="protein sequence ID" value="KZV92538.1"/>
    <property type="molecule type" value="Genomic_DNA"/>
</dbReference>
<reference evidence="2 3" key="1">
    <citation type="journal article" date="2016" name="Mol. Biol. Evol.">
        <title>Comparative Genomics of Early-Diverging Mushroom-Forming Fungi Provides Insights into the Origins of Lignocellulose Decay Capabilities.</title>
        <authorList>
            <person name="Nagy L.G."/>
            <person name="Riley R."/>
            <person name="Tritt A."/>
            <person name="Adam C."/>
            <person name="Daum C."/>
            <person name="Floudas D."/>
            <person name="Sun H."/>
            <person name="Yadav J.S."/>
            <person name="Pangilinan J."/>
            <person name="Larsson K.H."/>
            <person name="Matsuura K."/>
            <person name="Barry K."/>
            <person name="Labutti K."/>
            <person name="Kuo R."/>
            <person name="Ohm R.A."/>
            <person name="Bhattacharya S.S."/>
            <person name="Shirouzu T."/>
            <person name="Yoshinaga Y."/>
            <person name="Martin F.M."/>
            <person name="Grigoriev I.V."/>
            <person name="Hibbett D.S."/>
        </authorList>
    </citation>
    <scope>NUCLEOTIDE SEQUENCE [LARGE SCALE GENOMIC DNA]</scope>
    <source>
        <strain evidence="2 3">HHB12029</strain>
    </source>
</reference>
<evidence type="ECO:0000313" key="3">
    <source>
        <dbReference type="Proteomes" id="UP000077266"/>
    </source>
</evidence>
<protein>
    <submittedName>
        <fullName evidence="2">Uncharacterized protein</fullName>
    </submittedName>
</protein>
<accession>A0A165HW23</accession>
<gene>
    <name evidence="2" type="ORF">EXIGLDRAFT_836338</name>
</gene>
<evidence type="ECO:0000313" key="2">
    <source>
        <dbReference type="EMBL" id="KZV92538.1"/>
    </source>
</evidence>
<proteinExistence type="predicted"/>
<sequence length="225" mass="25212">MPVSSRVWARCLDLGLVRSLALWASVLSRSVGRCASSLSLPSCFVFPHFPTRRQRKKPRRARTARHGAMVARVCLSVRARPFFVPWPSSVPRTATVNARGSDTCALRDMPLAGGPDALPNPDDYTSSEEFIPGLPTRQLKFTHRMVEQRWFEAYKEDIVRAYSDWDFKDMMLVSTIVVRQSLPPIPPPEPSKALVLDIFLDNLPPDMRDSILAELSIGSGRQHAA</sequence>
<evidence type="ECO:0000256" key="1">
    <source>
        <dbReference type="SAM" id="SignalP"/>
    </source>
</evidence>
<dbReference type="InParanoid" id="A0A165HW23"/>
<name>A0A165HW23_EXIGL</name>
<keyword evidence="3" id="KW-1185">Reference proteome</keyword>
<organism evidence="2 3">
    <name type="scientific">Exidia glandulosa HHB12029</name>
    <dbReference type="NCBI Taxonomy" id="1314781"/>
    <lineage>
        <taxon>Eukaryota</taxon>
        <taxon>Fungi</taxon>
        <taxon>Dikarya</taxon>
        <taxon>Basidiomycota</taxon>
        <taxon>Agaricomycotina</taxon>
        <taxon>Agaricomycetes</taxon>
        <taxon>Auriculariales</taxon>
        <taxon>Exidiaceae</taxon>
        <taxon>Exidia</taxon>
    </lineage>
</organism>
<feature type="chain" id="PRO_5007858902" evidence="1">
    <location>
        <begin position="29"/>
        <end position="225"/>
    </location>
</feature>
<feature type="signal peptide" evidence="1">
    <location>
        <begin position="1"/>
        <end position="28"/>
    </location>
</feature>
<dbReference type="AlphaFoldDB" id="A0A165HW23"/>
<keyword evidence="1" id="KW-0732">Signal</keyword>
<dbReference type="Proteomes" id="UP000077266">
    <property type="component" value="Unassembled WGS sequence"/>
</dbReference>